<gene>
    <name evidence="2" type="ORF">KABACHOK_02810</name>
</gene>
<reference evidence="2" key="1">
    <citation type="submission" date="2022-05" db="EMBL/GenBank/DDBJ databases">
        <authorList>
            <person name="Friedrich I."/>
            <person name="Poehlein A."/>
            <person name="Schneider D."/>
            <person name="Hertel R."/>
            <person name="Daniel R."/>
        </authorList>
    </citation>
    <scope>NUCLEOTIDE SEQUENCE</scope>
</reference>
<accession>A0A9E7MQ79</accession>
<dbReference type="Proteomes" id="UP001056685">
    <property type="component" value="Segment"/>
</dbReference>
<keyword evidence="1" id="KW-0472">Membrane</keyword>
<evidence type="ECO:0000313" key="2">
    <source>
        <dbReference type="EMBL" id="USN14117.1"/>
    </source>
</evidence>
<feature type="transmembrane region" description="Helical" evidence="1">
    <location>
        <begin position="68"/>
        <end position="86"/>
    </location>
</feature>
<keyword evidence="1" id="KW-0812">Transmembrane</keyword>
<keyword evidence="1" id="KW-1133">Transmembrane helix</keyword>
<keyword evidence="3" id="KW-1185">Reference proteome</keyword>
<dbReference type="EMBL" id="ON529852">
    <property type="protein sequence ID" value="USN14117.1"/>
    <property type="molecule type" value="Genomic_DNA"/>
</dbReference>
<evidence type="ECO:0000313" key="3">
    <source>
        <dbReference type="Proteomes" id="UP001056685"/>
    </source>
</evidence>
<sequence>MTSIIDAIYPETLPWELDHTVTDEHNNSAVVDEHRVVICFMSDDGLTDDERDDIIDARGRMIAAAPEMAMALLAIVASGVALPVAVTEAVEKALDKVRGDD</sequence>
<proteinExistence type="predicted"/>
<organism evidence="2 3">
    <name type="scientific">Brevundimonas phage vB_BpoS-Kabachok</name>
    <dbReference type="NCBI Taxonomy" id="2948600"/>
    <lineage>
        <taxon>Viruses</taxon>
        <taxon>Duplodnaviria</taxon>
        <taxon>Heunggongvirae</taxon>
        <taxon>Uroviricota</taxon>
        <taxon>Caudoviricetes</taxon>
        <taxon>Jeanschmidtviridae</taxon>
        <taxon>Marchewkavirus</taxon>
        <taxon>Marchewkavirus kabachok</taxon>
    </lineage>
</organism>
<protein>
    <submittedName>
        <fullName evidence="2">Uncharacterized protein</fullName>
    </submittedName>
</protein>
<name>A0A9E7MQ79_9CAUD</name>
<evidence type="ECO:0000256" key="1">
    <source>
        <dbReference type="SAM" id="Phobius"/>
    </source>
</evidence>